<dbReference type="GO" id="GO:0008855">
    <property type="term" value="F:exodeoxyribonuclease VII activity"/>
    <property type="evidence" value="ECO:0007669"/>
    <property type="project" value="UniProtKB-UniRule"/>
</dbReference>
<dbReference type="RefSeq" id="WP_036872844.1">
    <property type="nucleotide sequence ID" value="NZ_JASBZX010000002.1"/>
</dbReference>
<dbReference type="GO" id="GO:0006308">
    <property type="term" value="P:DNA catabolic process"/>
    <property type="evidence" value="ECO:0007669"/>
    <property type="project" value="UniProtKB-UniRule"/>
</dbReference>
<evidence type="ECO:0000313" key="7">
    <source>
        <dbReference type="EMBL" id="KGN75667.1"/>
    </source>
</evidence>
<evidence type="ECO:0000313" key="8">
    <source>
        <dbReference type="Proteomes" id="UP000030103"/>
    </source>
</evidence>
<evidence type="ECO:0000256" key="5">
    <source>
        <dbReference type="ARBA" id="ARBA00022839"/>
    </source>
</evidence>
<gene>
    <name evidence="7" type="ORF">HQ47_01660</name>
</gene>
<evidence type="ECO:0000256" key="2">
    <source>
        <dbReference type="ARBA" id="ARBA00022490"/>
    </source>
</evidence>
<dbReference type="OrthoDB" id="1525214at2"/>
<dbReference type="SUPFAM" id="SSF116842">
    <property type="entry name" value="XseB-like"/>
    <property type="match status" value="1"/>
</dbReference>
<proteinExistence type="inferred from homology"/>
<dbReference type="Gene3D" id="1.10.287.1040">
    <property type="entry name" value="Exonuclease VII, small subunit"/>
    <property type="match status" value="1"/>
</dbReference>
<comment type="similarity">
    <text evidence="1">Belongs to the XseB family.</text>
</comment>
<dbReference type="Pfam" id="PF02609">
    <property type="entry name" value="Exonuc_VII_S"/>
    <property type="match status" value="1"/>
</dbReference>
<sequence>MSKNRTYNEASARLEEIVAIIEHNNPDVDELTRLVEEAVELVAFCRDKLTGTDKQLETLMARLDESNGKSFVSGKSESDD</sequence>
<reference evidence="7 8" key="1">
    <citation type="submission" date="2014-09" db="EMBL/GenBank/DDBJ databases">
        <title>Draft Genome Sequence of Porphyromonas macacae COT-192_OH2859.</title>
        <authorList>
            <person name="Wallis C."/>
            <person name="Deusch O."/>
            <person name="O'Flynn C."/>
            <person name="Davis I."/>
            <person name="Horsfall A."/>
            <person name="Kirkwood N."/>
            <person name="Harris S."/>
            <person name="Eisen J.A."/>
            <person name="Coil D.A."/>
            <person name="Darling A.E."/>
            <person name="Jospin G."/>
            <person name="Alexiev A."/>
        </authorList>
    </citation>
    <scope>NUCLEOTIDE SEQUENCE [LARGE SCALE GENOMIC DNA]</scope>
    <source>
        <strain evidence="8">COT-192 OH2859</strain>
    </source>
</reference>
<keyword evidence="3" id="KW-0540">Nuclease</keyword>
<protein>
    <recommendedName>
        <fullName evidence="6">Exodeoxyribonuclease VII small subunit</fullName>
        <ecNumber evidence="6">3.1.11.6</ecNumber>
    </recommendedName>
</protein>
<keyword evidence="4 7" id="KW-0378">Hydrolase</keyword>
<dbReference type="InterPro" id="IPR003761">
    <property type="entry name" value="Exonuc_VII_S"/>
</dbReference>
<name>A0A0A2EDE9_9PORP</name>
<dbReference type="eggNOG" id="COG1722">
    <property type="taxonomic scope" value="Bacteria"/>
</dbReference>
<comment type="caution">
    <text evidence="7">The sequence shown here is derived from an EMBL/GenBank/DDBJ whole genome shotgun (WGS) entry which is preliminary data.</text>
</comment>
<accession>A0A0A2EDE9</accession>
<dbReference type="EMBL" id="JRFA01000004">
    <property type="protein sequence ID" value="KGN75667.1"/>
    <property type="molecule type" value="Genomic_DNA"/>
</dbReference>
<dbReference type="InterPro" id="IPR037004">
    <property type="entry name" value="Exonuc_VII_ssu_sf"/>
</dbReference>
<dbReference type="AlphaFoldDB" id="A0A0A2EDE9"/>
<keyword evidence="8" id="KW-1185">Reference proteome</keyword>
<keyword evidence="2" id="KW-0963">Cytoplasm</keyword>
<evidence type="ECO:0000256" key="4">
    <source>
        <dbReference type="ARBA" id="ARBA00022801"/>
    </source>
</evidence>
<dbReference type="STRING" id="28115.HQ47_01660"/>
<evidence type="ECO:0000256" key="3">
    <source>
        <dbReference type="ARBA" id="ARBA00022722"/>
    </source>
</evidence>
<keyword evidence="5" id="KW-0269">Exonuclease</keyword>
<organism evidence="7 8">
    <name type="scientific">Porphyromonas macacae</name>
    <dbReference type="NCBI Taxonomy" id="28115"/>
    <lineage>
        <taxon>Bacteria</taxon>
        <taxon>Pseudomonadati</taxon>
        <taxon>Bacteroidota</taxon>
        <taxon>Bacteroidia</taxon>
        <taxon>Bacteroidales</taxon>
        <taxon>Porphyromonadaceae</taxon>
        <taxon>Porphyromonas</taxon>
    </lineage>
</organism>
<evidence type="ECO:0000256" key="1">
    <source>
        <dbReference type="ARBA" id="ARBA00009998"/>
    </source>
</evidence>
<dbReference type="GO" id="GO:0009318">
    <property type="term" value="C:exodeoxyribonuclease VII complex"/>
    <property type="evidence" value="ECO:0007669"/>
    <property type="project" value="UniProtKB-UniRule"/>
</dbReference>
<dbReference type="Proteomes" id="UP000030103">
    <property type="component" value="Unassembled WGS sequence"/>
</dbReference>
<dbReference type="NCBIfam" id="TIGR01280">
    <property type="entry name" value="xseB"/>
    <property type="match status" value="1"/>
</dbReference>
<dbReference type="EC" id="3.1.11.6" evidence="6"/>
<evidence type="ECO:0000256" key="6">
    <source>
        <dbReference type="NCBIfam" id="TIGR01280"/>
    </source>
</evidence>